<dbReference type="Proteomes" id="UP001174677">
    <property type="component" value="Chromosome 18"/>
</dbReference>
<evidence type="ECO:0000256" key="1">
    <source>
        <dbReference type="ARBA" id="ARBA00007843"/>
    </source>
</evidence>
<dbReference type="EMBL" id="JARPOI010000018">
    <property type="protein sequence ID" value="KAJ9135807.1"/>
    <property type="molecule type" value="Genomic_DNA"/>
</dbReference>
<dbReference type="PROSITE" id="PS50213">
    <property type="entry name" value="FAS1"/>
    <property type="match status" value="1"/>
</dbReference>
<gene>
    <name evidence="5" type="ORF">P3X46_032942</name>
</gene>
<sequence length="350" mass="38386">MATQLLIFLTLLSFLSVSSPLPADTILDAANNLSISGYNSMALTLEFGSQTIIPPSSSLTIFSPPDTAFSNVGQPSLSLLQFHFSPLYFPLHSFKFLPPGTKIPTLFTSHSLIITSSQSDGNVVSLNGVKINGSAIYDDGSLVVFGIENFLDPDFEVSGSINGRPVQSFRCTVNGDDFRMFEEASGALRSRGYSVIASFLDLQLTEFKNQTFVTIFAPQDEVMKSLIGTFTEYRSIFLRHFVPCKIPSNDLANLDNGVLLPTYFNEFLINVTRSGDTVLLSGDQVVAPDLYNNSWLVVHGLRGSFVVQERPHVAPNPSSGVRSNCKNIAADFIFMISVTLLFLYIFNQNI</sequence>
<keyword evidence="6" id="KW-1185">Reference proteome</keyword>
<evidence type="ECO:0000259" key="4">
    <source>
        <dbReference type="PROSITE" id="PS50213"/>
    </source>
</evidence>
<feature type="transmembrane region" description="Helical" evidence="2">
    <location>
        <begin position="328"/>
        <end position="346"/>
    </location>
</feature>
<name>A0ABQ9KEX5_HEVBR</name>
<proteinExistence type="inferred from homology"/>
<evidence type="ECO:0000256" key="3">
    <source>
        <dbReference type="SAM" id="SignalP"/>
    </source>
</evidence>
<protein>
    <recommendedName>
        <fullName evidence="4">FAS1 domain-containing protein</fullName>
    </recommendedName>
</protein>
<dbReference type="InterPro" id="IPR036378">
    <property type="entry name" value="FAS1_dom_sf"/>
</dbReference>
<dbReference type="InterPro" id="IPR052806">
    <property type="entry name" value="Fasciclin-like_AGP"/>
</dbReference>
<organism evidence="5 6">
    <name type="scientific">Hevea brasiliensis</name>
    <name type="common">Para rubber tree</name>
    <name type="synonym">Siphonia brasiliensis</name>
    <dbReference type="NCBI Taxonomy" id="3981"/>
    <lineage>
        <taxon>Eukaryota</taxon>
        <taxon>Viridiplantae</taxon>
        <taxon>Streptophyta</taxon>
        <taxon>Embryophyta</taxon>
        <taxon>Tracheophyta</taxon>
        <taxon>Spermatophyta</taxon>
        <taxon>Magnoliopsida</taxon>
        <taxon>eudicotyledons</taxon>
        <taxon>Gunneridae</taxon>
        <taxon>Pentapetalae</taxon>
        <taxon>rosids</taxon>
        <taxon>fabids</taxon>
        <taxon>Malpighiales</taxon>
        <taxon>Euphorbiaceae</taxon>
        <taxon>Crotonoideae</taxon>
        <taxon>Micrandreae</taxon>
        <taxon>Hevea</taxon>
    </lineage>
</organism>
<keyword evidence="2" id="KW-0472">Membrane</keyword>
<keyword evidence="2" id="KW-1133">Transmembrane helix</keyword>
<comment type="caution">
    <text evidence="5">The sequence shown here is derived from an EMBL/GenBank/DDBJ whole genome shotgun (WGS) entry which is preliminary data.</text>
</comment>
<accession>A0ABQ9KEX5</accession>
<dbReference type="Pfam" id="PF02469">
    <property type="entry name" value="Fasciclin"/>
    <property type="match status" value="1"/>
</dbReference>
<keyword evidence="3" id="KW-0732">Signal</keyword>
<keyword evidence="2" id="KW-0812">Transmembrane</keyword>
<feature type="signal peptide" evidence="3">
    <location>
        <begin position="1"/>
        <end position="20"/>
    </location>
</feature>
<reference evidence="5 6" key="1">
    <citation type="journal article" date="2023" name="Plant Biotechnol. J.">
        <title>Chromosome-level wild Hevea brasiliensis genome provides new tools for genomic-assisted breeding and valuable loci to elevate rubber yield.</title>
        <authorList>
            <person name="Cheng H."/>
            <person name="Song X."/>
            <person name="Hu Y."/>
            <person name="Wu T."/>
            <person name="Yang Q."/>
            <person name="An Z."/>
            <person name="Feng S."/>
            <person name="Deng Z."/>
            <person name="Wu W."/>
            <person name="Zeng X."/>
            <person name="Tu M."/>
            <person name="Wang X."/>
            <person name="Huang H."/>
        </authorList>
    </citation>
    <scope>NUCLEOTIDE SEQUENCE [LARGE SCALE GENOMIC DNA]</scope>
    <source>
        <strain evidence="5">MT/VB/25A 57/8</strain>
    </source>
</reference>
<dbReference type="Gene3D" id="2.30.180.10">
    <property type="entry name" value="FAS1 domain"/>
    <property type="match status" value="1"/>
</dbReference>
<dbReference type="SMART" id="SM00554">
    <property type="entry name" value="FAS1"/>
    <property type="match status" value="2"/>
</dbReference>
<comment type="similarity">
    <text evidence="1">Belongs to the fasciclin-like AGP family.</text>
</comment>
<evidence type="ECO:0000313" key="5">
    <source>
        <dbReference type="EMBL" id="KAJ9135807.1"/>
    </source>
</evidence>
<dbReference type="PANTHER" id="PTHR33985">
    <property type="entry name" value="OS02G0491300 PROTEIN-RELATED"/>
    <property type="match status" value="1"/>
</dbReference>
<dbReference type="PANTHER" id="PTHR33985:SF13">
    <property type="entry name" value="FAS1 DOMAIN-CONTAINING PROTEIN"/>
    <property type="match status" value="1"/>
</dbReference>
<evidence type="ECO:0000256" key="2">
    <source>
        <dbReference type="SAM" id="Phobius"/>
    </source>
</evidence>
<evidence type="ECO:0000313" key="6">
    <source>
        <dbReference type="Proteomes" id="UP001174677"/>
    </source>
</evidence>
<dbReference type="SUPFAM" id="SSF82153">
    <property type="entry name" value="FAS1 domain"/>
    <property type="match status" value="2"/>
</dbReference>
<feature type="chain" id="PRO_5046653882" description="FAS1 domain-containing protein" evidence="3">
    <location>
        <begin position="21"/>
        <end position="350"/>
    </location>
</feature>
<dbReference type="InterPro" id="IPR000782">
    <property type="entry name" value="FAS1_domain"/>
</dbReference>
<feature type="domain" description="FAS1" evidence="4">
    <location>
        <begin position="22"/>
        <end position="155"/>
    </location>
</feature>